<evidence type="ECO:0000256" key="2">
    <source>
        <dbReference type="ARBA" id="ARBA00008066"/>
    </source>
</evidence>
<comment type="caution">
    <text evidence="10">The sequence shown here is derived from an EMBL/GenBank/DDBJ whole genome shotgun (WGS) entry which is preliminary data.</text>
</comment>
<evidence type="ECO:0000256" key="4">
    <source>
        <dbReference type="ARBA" id="ARBA00022692"/>
    </source>
</evidence>
<proteinExistence type="inferred from homology"/>
<feature type="transmembrane region" description="Helical" evidence="8">
    <location>
        <begin position="180"/>
        <end position="200"/>
    </location>
</feature>
<reference evidence="10" key="1">
    <citation type="submission" date="2021-01" db="EMBL/GenBank/DDBJ databases">
        <title>Metabolic potential, ecology and presence of endohyphal bacteria is reflected in genomic diversity of Mucoromycotina.</title>
        <authorList>
            <person name="Muszewska A."/>
            <person name="Okrasinska A."/>
            <person name="Steczkiewicz K."/>
            <person name="Drgas O."/>
            <person name="Orlowska M."/>
            <person name="Perlinska-Lenart U."/>
            <person name="Aleksandrzak-Piekarczyk T."/>
            <person name="Szatraj K."/>
            <person name="Zielenkiewicz U."/>
            <person name="Pilsyk S."/>
            <person name="Malc E."/>
            <person name="Mieczkowski P."/>
            <person name="Kruszewska J.S."/>
            <person name="Biernat P."/>
            <person name="Pawlowska J."/>
        </authorList>
    </citation>
    <scope>NUCLEOTIDE SEQUENCE</scope>
    <source>
        <strain evidence="10">WA0000018081</strain>
    </source>
</reference>
<dbReference type="PANTHER" id="PTHR22950:SF458">
    <property type="entry name" value="SODIUM-COUPLED NEUTRAL AMINO ACID TRANSPORTER 11-RELATED"/>
    <property type="match status" value="1"/>
</dbReference>
<feature type="transmembrane region" description="Helical" evidence="8">
    <location>
        <begin position="71"/>
        <end position="90"/>
    </location>
</feature>
<feature type="domain" description="Amino acid transporter transmembrane" evidence="9">
    <location>
        <begin position="36"/>
        <end position="401"/>
    </location>
</feature>
<feature type="transmembrane region" description="Helical" evidence="8">
    <location>
        <begin position="299"/>
        <end position="319"/>
    </location>
</feature>
<feature type="transmembrane region" description="Helical" evidence="8">
    <location>
        <begin position="46"/>
        <end position="65"/>
    </location>
</feature>
<comment type="subcellular location">
    <subcellularLocation>
        <location evidence="1">Membrane</location>
        <topology evidence="1">Multi-pass membrane protein</topology>
    </subcellularLocation>
</comment>
<evidence type="ECO:0000256" key="6">
    <source>
        <dbReference type="ARBA" id="ARBA00022989"/>
    </source>
</evidence>
<feature type="transmembrane region" description="Helical" evidence="8">
    <location>
        <begin position="257"/>
        <end position="278"/>
    </location>
</feature>
<accession>A0A8H7VQE7</accession>
<dbReference type="Proteomes" id="UP000613177">
    <property type="component" value="Unassembled WGS sequence"/>
</dbReference>
<evidence type="ECO:0000313" key="10">
    <source>
        <dbReference type="EMBL" id="KAG2229220.1"/>
    </source>
</evidence>
<keyword evidence="5" id="KW-0029">Amino-acid transport</keyword>
<protein>
    <recommendedName>
        <fullName evidence="9">Amino acid transporter transmembrane domain-containing protein</fullName>
    </recommendedName>
</protein>
<feature type="transmembrane region" description="Helical" evidence="8">
    <location>
        <begin position="366"/>
        <end position="389"/>
    </location>
</feature>
<dbReference type="Pfam" id="PF01490">
    <property type="entry name" value="Aa_trans"/>
    <property type="match status" value="1"/>
</dbReference>
<feature type="transmembrane region" description="Helical" evidence="8">
    <location>
        <begin position="339"/>
        <end position="359"/>
    </location>
</feature>
<keyword evidence="3" id="KW-0813">Transport</keyword>
<feature type="transmembrane region" description="Helical" evidence="8">
    <location>
        <begin position="427"/>
        <end position="452"/>
    </location>
</feature>
<feature type="transmembrane region" description="Helical" evidence="8">
    <location>
        <begin position="221"/>
        <end position="237"/>
    </location>
</feature>
<feature type="transmembrane region" description="Helical" evidence="8">
    <location>
        <begin position="158"/>
        <end position="174"/>
    </location>
</feature>
<dbReference type="GO" id="GO:0015179">
    <property type="term" value="F:L-amino acid transmembrane transporter activity"/>
    <property type="evidence" value="ECO:0007669"/>
    <property type="project" value="TreeGrafter"/>
</dbReference>
<comment type="similarity">
    <text evidence="2">Belongs to the amino acid/polyamine transporter 2 family.</text>
</comment>
<evidence type="ECO:0000259" key="9">
    <source>
        <dbReference type="Pfam" id="PF01490"/>
    </source>
</evidence>
<dbReference type="AlphaFoldDB" id="A0A8H7VQE7"/>
<evidence type="ECO:0000256" key="5">
    <source>
        <dbReference type="ARBA" id="ARBA00022970"/>
    </source>
</evidence>
<evidence type="ECO:0000256" key="7">
    <source>
        <dbReference type="ARBA" id="ARBA00023136"/>
    </source>
</evidence>
<keyword evidence="11" id="KW-1185">Reference proteome</keyword>
<dbReference type="GO" id="GO:0016020">
    <property type="term" value="C:membrane"/>
    <property type="evidence" value="ECO:0007669"/>
    <property type="project" value="UniProtKB-SubCell"/>
</dbReference>
<gene>
    <name evidence="10" type="ORF">INT48_001888</name>
</gene>
<evidence type="ECO:0000256" key="1">
    <source>
        <dbReference type="ARBA" id="ARBA00004141"/>
    </source>
</evidence>
<evidence type="ECO:0000256" key="3">
    <source>
        <dbReference type="ARBA" id="ARBA00022448"/>
    </source>
</evidence>
<organism evidence="10 11">
    <name type="scientific">Thamnidium elegans</name>
    <dbReference type="NCBI Taxonomy" id="101142"/>
    <lineage>
        <taxon>Eukaryota</taxon>
        <taxon>Fungi</taxon>
        <taxon>Fungi incertae sedis</taxon>
        <taxon>Mucoromycota</taxon>
        <taxon>Mucoromycotina</taxon>
        <taxon>Mucoromycetes</taxon>
        <taxon>Mucorales</taxon>
        <taxon>Mucorineae</taxon>
        <taxon>Mucoraceae</taxon>
        <taxon>Thamnidium</taxon>
    </lineage>
</organism>
<name>A0A8H7VQE7_9FUNG</name>
<keyword evidence="7 8" id="KW-0472">Membrane</keyword>
<evidence type="ECO:0000256" key="8">
    <source>
        <dbReference type="SAM" id="Phobius"/>
    </source>
</evidence>
<dbReference type="EMBL" id="JAEPRE010000296">
    <property type="protein sequence ID" value="KAG2229220.1"/>
    <property type="molecule type" value="Genomic_DNA"/>
</dbReference>
<keyword evidence="4 8" id="KW-0812">Transmembrane</keyword>
<sequence length="453" mass="49712">MPKQLFTDPQVGYGTMSNETIEDLDMLQSSRPGYGTRSVLEVSLNIVNATVGSGIIGLPFALMIAGFSTGIIISIFVSILTFFAVYSLILTSQKSQIFNFSAIAEVAMGRFGFHILNLMLFIQSAGSVISYFILVADTIPILLGLYFPQYPLLADRQLVTILVAVFIIFPLNLFRSIGALARWSAFSVLLLPVMIITVLVRAPAYSREHEAPMIQVGKDPIAAMGIMSFAFVCSQVAHSNYLSQKNQSLSSWKMTSFVSTLLSWSISISFAAIGYLSFGKDVSSNIFSNFPVDDNVINVGRLALGVSMVLTVPMAFYPARDSIQKTIGFETADRQPTPMQHYSVTVILFTIFLIFGVQIRSLGKVYSVVGGIASSFLAYIIPGFAYVAVFHPNWLSFLNKRYQIIAQTQFEPLTGLPINKVSAKPTWWLDIASIVLIIFGIIVMSFTAYGALV</sequence>
<dbReference type="InterPro" id="IPR013057">
    <property type="entry name" value="AA_transpt_TM"/>
</dbReference>
<evidence type="ECO:0000313" key="11">
    <source>
        <dbReference type="Proteomes" id="UP000613177"/>
    </source>
</evidence>
<keyword evidence="6 8" id="KW-1133">Transmembrane helix</keyword>
<dbReference type="PANTHER" id="PTHR22950">
    <property type="entry name" value="AMINO ACID TRANSPORTER"/>
    <property type="match status" value="1"/>
</dbReference>